<evidence type="ECO:0000313" key="2">
    <source>
        <dbReference type="Proteomes" id="UP000280395"/>
    </source>
</evidence>
<evidence type="ECO:0000313" key="1">
    <source>
        <dbReference type="EMBL" id="RMU65534.1"/>
    </source>
</evidence>
<organism evidence="1 2">
    <name type="scientific">Pseudomonas syringae pv. avii</name>
    <dbReference type="NCBI Taxonomy" id="663959"/>
    <lineage>
        <taxon>Bacteria</taxon>
        <taxon>Pseudomonadati</taxon>
        <taxon>Pseudomonadota</taxon>
        <taxon>Gammaproteobacteria</taxon>
        <taxon>Pseudomonadales</taxon>
        <taxon>Pseudomonadaceae</taxon>
        <taxon>Pseudomonas</taxon>
        <taxon>Pseudomonas syringae</taxon>
    </lineage>
</organism>
<proteinExistence type="predicted"/>
<sequence length="233" mass="24701">MARAVGETQNAALGTAIYTDDGDLFAEGFPDDFLLKGFQALAIEDDLFDIDVHTVLLHGIDELQDGRGYAEQYVELDRVERLEVTLGQQGDIAYGHHMRTAVTGHHGGDVVQGRKQVDGEQVGAAITGLNETIAAEDVGAGTVFIDFTVVVVITAFEVAAGATGKADQAVALVALKAAFGLCREAFLVHDRYVGSEVLVGETFKIVVLVSFSGSIGNSAPFLFYIVGSHESPL</sequence>
<dbReference type="Proteomes" id="UP000280395">
    <property type="component" value="Unassembled WGS sequence"/>
</dbReference>
<dbReference type="AlphaFoldDB" id="A0A3M5W6L0"/>
<gene>
    <name evidence="1" type="ORF">ALP29_201722</name>
</gene>
<dbReference type="EMBL" id="RBUA01000141">
    <property type="protein sequence ID" value="RMU65534.1"/>
    <property type="molecule type" value="Genomic_DNA"/>
</dbReference>
<protein>
    <submittedName>
        <fullName evidence="1">Uncharacterized protein</fullName>
    </submittedName>
</protein>
<name>A0A3M5W6L0_PSESX</name>
<comment type="caution">
    <text evidence="1">The sequence shown here is derived from an EMBL/GenBank/DDBJ whole genome shotgun (WGS) entry which is preliminary data.</text>
</comment>
<accession>A0A3M5W6L0</accession>
<reference evidence="1 2" key="1">
    <citation type="submission" date="2018-08" db="EMBL/GenBank/DDBJ databases">
        <title>Recombination of ecologically and evolutionarily significant loci maintains genetic cohesion in the Pseudomonas syringae species complex.</title>
        <authorList>
            <person name="Dillon M."/>
            <person name="Thakur S."/>
            <person name="Almeida R.N.D."/>
            <person name="Weir B.S."/>
            <person name="Guttman D.S."/>
        </authorList>
    </citation>
    <scope>NUCLEOTIDE SEQUENCE [LARGE SCALE GENOMIC DNA]</scope>
    <source>
        <strain evidence="1 2">ICMP 14479</strain>
    </source>
</reference>